<sequence length="288" mass="30396">MQVYFCELRDRLERGADEDGDSETAAVVEGDPLAEKSGLQAAIRALQAELGGNSSDMEVFSVLGSGVVYTGRWRSLPVAVKTMVVTDVEGGKEGRRRQQAVLEAAISLSMAHENLVATYTYMLKPLVQQPSDTSCDGGQGVGPGQQMPPGAVADGGADAYKLYIVQELCNGGSLQQALSRGMAGTVRSGGSSRLLALRLALDVARGVAHVHECRIVHGDLKPDNVLLMVSPEGDDEASDHGSAFPALNAKVADFGLSLPLPEDATHQSKRFQGTPSRMAPEVSINAHQ</sequence>
<comment type="caution">
    <text evidence="3">The sequence shown here is derived from an EMBL/GenBank/DDBJ whole genome shotgun (WGS) entry which is preliminary data.</text>
</comment>
<gene>
    <name evidence="3" type="ORF">GPECTOR_38g364</name>
</gene>
<dbReference type="SMART" id="SM00220">
    <property type="entry name" value="S_TKc"/>
    <property type="match status" value="1"/>
</dbReference>
<dbReference type="EMBL" id="LSYV01000039">
    <property type="protein sequence ID" value="KXZ47126.1"/>
    <property type="molecule type" value="Genomic_DNA"/>
</dbReference>
<dbReference type="PANTHER" id="PTHR44329">
    <property type="entry name" value="SERINE/THREONINE-PROTEIN KINASE TNNI3K-RELATED"/>
    <property type="match status" value="1"/>
</dbReference>
<evidence type="ECO:0000259" key="2">
    <source>
        <dbReference type="PROSITE" id="PS50011"/>
    </source>
</evidence>
<dbReference type="Pfam" id="PF00069">
    <property type="entry name" value="Pkinase"/>
    <property type="match status" value="1"/>
</dbReference>
<organism evidence="3 4">
    <name type="scientific">Gonium pectorale</name>
    <name type="common">Green alga</name>
    <dbReference type="NCBI Taxonomy" id="33097"/>
    <lineage>
        <taxon>Eukaryota</taxon>
        <taxon>Viridiplantae</taxon>
        <taxon>Chlorophyta</taxon>
        <taxon>core chlorophytes</taxon>
        <taxon>Chlorophyceae</taxon>
        <taxon>CS clade</taxon>
        <taxon>Chlamydomonadales</taxon>
        <taxon>Volvocaceae</taxon>
        <taxon>Gonium</taxon>
    </lineage>
</organism>
<feature type="domain" description="Protein kinase" evidence="2">
    <location>
        <begin position="54"/>
        <end position="288"/>
    </location>
</feature>
<name>A0A150GBA7_GONPE</name>
<dbReference type="PROSITE" id="PS50011">
    <property type="entry name" value="PROTEIN_KINASE_DOM"/>
    <property type="match status" value="1"/>
</dbReference>
<dbReference type="GO" id="GO:0005524">
    <property type="term" value="F:ATP binding"/>
    <property type="evidence" value="ECO:0007669"/>
    <property type="project" value="InterPro"/>
</dbReference>
<dbReference type="PROSITE" id="PS00108">
    <property type="entry name" value="PROTEIN_KINASE_ST"/>
    <property type="match status" value="1"/>
</dbReference>
<dbReference type="SUPFAM" id="SSF56112">
    <property type="entry name" value="Protein kinase-like (PK-like)"/>
    <property type="match status" value="1"/>
</dbReference>
<dbReference type="Gene3D" id="1.10.510.10">
    <property type="entry name" value="Transferase(Phosphotransferase) domain 1"/>
    <property type="match status" value="1"/>
</dbReference>
<dbReference type="AlphaFoldDB" id="A0A150GBA7"/>
<proteinExistence type="predicted"/>
<dbReference type="InterPro" id="IPR051681">
    <property type="entry name" value="Ser/Thr_Kinases-Pseudokinases"/>
</dbReference>
<evidence type="ECO:0000313" key="3">
    <source>
        <dbReference type="EMBL" id="KXZ47126.1"/>
    </source>
</evidence>
<dbReference type="OrthoDB" id="547759at2759"/>
<dbReference type="GO" id="GO:0004674">
    <property type="term" value="F:protein serine/threonine kinase activity"/>
    <property type="evidence" value="ECO:0007669"/>
    <property type="project" value="TreeGrafter"/>
</dbReference>
<keyword evidence="4" id="KW-1185">Reference proteome</keyword>
<dbReference type="InterPro" id="IPR000719">
    <property type="entry name" value="Prot_kinase_dom"/>
</dbReference>
<evidence type="ECO:0000256" key="1">
    <source>
        <dbReference type="SAM" id="MobiDB-lite"/>
    </source>
</evidence>
<feature type="region of interest" description="Disordered" evidence="1">
    <location>
        <begin position="265"/>
        <end position="288"/>
    </location>
</feature>
<accession>A0A150GBA7</accession>
<protein>
    <recommendedName>
        <fullName evidence="2">Protein kinase domain-containing protein</fullName>
    </recommendedName>
</protein>
<dbReference type="InterPro" id="IPR008271">
    <property type="entry name" value="Ser/Thr_kinase_AS"/>
</dbReference>
<reference evidence="4" key="1">
    <citation type="journal article" date="2016" name="Nat. Commun.">
        <title>The Gonium pectorale genome demonstrates co-option of cell cycle regulation during the evolution of multicellularity.</title>
        <authorList>
            <person name="Hanschen E.R."/>
            <person name="Marriage T.N."/>
            <person name="Ferris P.J."/>
            <person name="Hamaji T."/>
            <person name="Toyoda A."/>
            <person name="Fujiyama A."/>
            <person name="Neme R."/>
            <person name="Noguchi H."/>
            <person name="Minakuchi Y."/>
            <person name="Suzuki M."/>
            <person name="Kawai-Toyooka H."/>
            <person name="Smith D.R."/>
            <person name="Sparks H."/>
            <person name="Anderson J."/>
            <person name="Bakaric R."/>
            <person name="Luria V."/>
            <person name="Karger A."/>
            <person name="Kirschner M.W."/>
            <person name="Durand P.M."/>
            <person name="Michod R.E."/>
            <person name="Nozaki H."/>
            <person name="Olson B.J."/>
        </authorList>
    </citation>
    <scope>NUCLEOTIDE SEQUENCE [LARGE SCALE GENOMIC DNA]</scope>
    <source>
        <strain evidence="4">NIES-2863</strain>
    </source>
</reference>
<dbReference type="Proteomes" id="UP000075714">
    <property type="component" value="Unassembled WGS sequence"/>
</dbReference>
<dbReference type="InterPro" id="IPR011009">
    <property type="entry name" value="Kinase-like_dom_sf"/>
</dbReference>
<evidence type="ECO:0000313" key="4">
    <source>
        <dbReference type="Proteomes" id="UP000075714"/>
    </source>
</evidence>
<dbReference type="Gene3D" id="3.30.200.20">
    <property type="entry name" value="Phosphorylase Kinase, domain 1"/>
    <property type="match status" value="1"/>
</dbReference>
<dbReference type="PANTHER" id="PTHR44329:SF214">
    <property type="entry name" value="PROTEIN KINASE DOMAIN-CONTAINING PROTEIN"/>
    <property type="match status" value="1"/>
</dbReference>